<sequence length="167" mass="18319">MNRHLKLIFHDHKRFGWSHSLSVLEIRDVQLQQMTGQWLEARQTRPVDCGSQSGSRLSRSRDNDSTHVGLTSPCRRYRYGCSAHTGCEVSGFTTAERGAAGGNHVLYIHSLASTDNDGGRSPSSPASSSASPPHPYVDCHGFLSENVHTTKQPELSHSYLAYPTLAG</sequence>
<feature type="region of interest" description="Disordered" evidence="1">
    <location>
        <begin position="42"/>
        <end position="69"/>
    </location>
</feature>
<dbReference type="AlphaFoldDB" id="A0ABD0L5T4"/>
<evidence type="ECO:0000313" key="2">
    <source>
        <dbReference type="EMBL" id="KAK7494813.1"/>
    </source>
</evidence>
<comment type="caution">
    <text evidence="2">The sequence shown here is derived from an EMBL/GenBank/DDBJ whole genome shotgun (WGS) entry which is preliminary data.</text>
</comment>
<evidence type="ECO:0000256" key="1">
    <source>
        <dbReference type="SAM" id="MobiDB-lite"/>
    </source>
</evidence>
<protein>
    <submittedName>
        <fullName evidence="2">Uncharacterized protein</fullName>
    </submittedName>
</protein>
<organism evidence="2 3">
    <name type="scientific">Batillaria attramentaria</name>
    <dbReference type="NCBI Taxonomy" id="370345"/>
    <lineage>
        <taxon>Eukaryota</taxon>
        <taxon>Metazoa</taxon>
        <taxon>Spiralia</taxon>
        <taxon>Lophotrochozoa</taxon>
        <taxon>Mollusca</taxon>
        <taxon>Gastropoda</taxon>
        <taxon>Caenogastropoda</taxon>
        <taxon>Sorbeoconcha</taxon>
        <taxon>Cerithioidea</taxon>
        <taxon>Batillariidae</taxon>
        <taxon>Batillaria</taxon>
    </lineage>
</organism>
<gene>
    <name evidence="2" type="ORF">BaRGS_00013940</name>
</gene>
<name>A0ABD0L5T4_9CAEN</name>
<feature type="compositionally biased region" description="Low complexity" evidence="1">
    <location>
        <begin position="121"/>
        <end position="131"/>
    </location>
</feature>
<proteinExistence type="predicted"/>
<feature type="region of interest" description="Disordered" evidence="1">
    <location>
        <begin position="113"/>
        <end position="135"/>
    </location>
</feature>
<reference evidence="2 3" key="1">
    <citation type="journal article" date="2023" name="Sci. Data">
        <title>Genome assembly of the Korean intertidal mud-creeper Batillaria attramentaria.</title>
        <authorList>
            <person name="Patra A.K."/>
            <person name="Ho P.T."/>
            <person name="Jun S."/>
            <person name="Lee S.J."/>
            <person name="Kim Y."/>
            <person name="Won Y.J."/>
        </authorList>
    </citation>
    <scope>NUCLEOTIDE SEQUENCE [LARGE SCALE GENOMIC DNA]</scope>
    <source>
        <strain evidence="2">Wonlab-2016</strain>
    </source>
</reference>
<dbReference type="EMBL" id="JACVVK020000080">
    <property type="protein sequence ID" value="KAK7494813.1"/>
    <property type="molecule type" value="Genomic_DNA"/>
</dbReference>
<accession>A0ABD0L5T4</accession>
<dbReference type="Proteomes" id="UP001519460">
    <property type="component" value="Unassembled WGS sequence"/>
</dbReference>
<evidence type="ECO:0000313" key="3">
    <source>
        <dbReference type="Proteomes" id="UP001519460"/>
    </source>
</evidence>
<keyword evidence="3" id="KW-1185">Reference proteome</keyword>